<dbReference type="InterPro" id="IPR020845">
    <property type="entry name" value="AMP-binding_CS"/>
</dbReference>
<reference evidence="6 7" key="1">
    <citation type="submission" date="2020-01" db="EMBL/GenBank/DDBJ databases">
        <title>Whole genome sequence of Heliobacterium gestii DSM 11169.</title>
        <authorList>
            <person name="Kyndt J.A."/>
            <person name="Meyer T.E."/>
        </authorList>
    </citation>
    <scope>NUCLEOTIDE SEQUENCE [LARGE SCALE GENOMIC DNA]</scope>
    <source>
        <strain evidence="6 7">DSM 11169</strain>
    </source>
</reference>
<dbReference type="PROSITE" id="PS00455">
    <property type="entry name" value="AMP_BINDING"/>
    <property type="match status" value="1"/>
</dbReference>
<dbReference type="InterPro" id="IPR000873">
    <property type="entry name" value="AMP-dep_synth/lig_dom"/>
</dbReference>
<evidence type="ECO:0000259" key="5">
    <source>
        <dbReference type="Pfam" id="PF00501"/>
    </source>
</evidence>
<dbReference type="Proteomes" id="UP000471031">
    <property type="component" value="Unassembled WGS sequence"/>
</dbReference>
<keyword evidence="3" id="KW-0547">Nucleotide-binding</keyword>
<organism evidence="6 7">
    <name type="scientific">Heliomicrobium gestii</name>
    <name type="common">Heliobacterium gestii</name>
    <dbReference type="NCBI Taxonomy" id="2699"/>
    <lineage>
        <taxon>Bacteria</taxon>
        <taxon>Bacillati</taxon>
        <taxon>Bacillota</taxon>
        <taxon>Clostridia</taxon>
        <taxon>Eubacteriales</taxon>
        <taxon>Heliobacteriaceae</taxon>
        <taxon>Heliomicrobium</taxon>
    </lineage>
</organism>
<dbReference type="InterPro" id="IPR045851">
    <property type="entry name" value="AMP-bd_C_sf"/>
</dbReference>
<protein>
    <submittedName>
        <fullName evidence="6">Acetoacetate--CoA ligase</fullName>
        <ecNumber evidence="6">6.2.1.16</ecNumber>
    </submittedName>
</protein>
<dbReference type="OrthoDB" id="9778383at2"/>
<dbReference type="InterPro" id="IPR042099">
    <property type="entry name" value="ANL_N_sf"/>
</dbReference>
<dbReference type="InterPro" id="IPR005914">
    <property type="entry name" value="Acac_CoA_synth"/>
</dbReference>
<dbReference type="AlphaFoldDB" id="A0A845LGI6"/>
<dbReference type="PANTHER" id="PTHR42921">
    <property type="entry name" value="ACETOACETYL-COA SYNTHETASE"/>
    <property type="match status" value="1"/>
</dbReference>
<dbReference type="GO" id="GO:0030729">
    <property type="term" value="F:acetoacetate-CoA ligase activity"/>
    <property type="evidence" value="ECO:0007669"/>
    <property type="project" value="UniProtKB-EC"/>
</dbReference>
<dbReference type="GO" id="GO:0006629">
    <property type="term" value="P:lipid metabolic process"/>
    <property type="evidence" value="ECO:0007669"/>
    <property type="project" value="InterPro"/>
</dbReference>
<name>A0A845LGI6_HELGE</name>
<dbReference type="GO" id="GO:0005524">
    <property type="term" value="F:ATP binding"/>
    <property type="evidence" value="ECO:0007669"/>
    <property type="project" value="UniProtKB-KW"/>
</dbReference>
<evidence type="ECO:0000313" key="6">
    <source>
        <dbReference type="EMBL" id="MZP44090.1"/>
    </source>
</evidence>
<comment type="caution">
    <text evidence="6">The sequence shown here is derived from an EMBL/GenBank/DDBJ whole genome shotgun (WGS) entry which is preliminary data.</text>
</comment>
<evidence type="ECO:0000256" key="4">
    <source>
        <dbReference type="ARBA" id="ARBA00022840"/>
    </source>
</evidence>
<evidence type="ECO:0000256" key="3">
    <source>
        <dbReference type="ARBA" id="ARBA00022741"/>
    </source>
</evidence>
<sequence>MGAARWFPGARLNFAENLLRHRHEGTALVFRNEVGERRTLTYQALYERATRLAERLRDFGVRPGDRIAGYLPNLIETVIAMAATTAIGAIWSSASPDFGVRAAADRFGQIEPKILFAVDGYHYNGRWHECLERVVHLAERIPSIELVILIPYGETGGETRTDITVLPQGIRYADFLRGNAPSSLGDAVCGVADRSNGSEPSLGGTGAKGHRLNAAPPVAERDSFAFAQLPPDHPVYILYSSGTTGAPKAIVHSAAGTLIQHLKELCLHTDLKRDDVIFYFTTCGWMMWNWLISALAVGATILLYDGSPFHRRPDHLWQIADEEGVSILGVSAKYIAAIEGEGLSPRQTFSLQRLKTILSTGSPLSPDSFHYVYRNVGTDICLSSISGGTDIISCFALGNPTLSVYAGEIQCIGLGMDMAAYSPEGKAVYREKGELVCRSPFPSMPVGFWNDPDGQRFQAAYFNIYPNVWRHGDYLEITERDSVIIFGRSDATLNPGGVRIGTAEIYRIVEKLPGIADALAVGHHWNNDERIILFVKTEADVPLTDGMRKTISEALRREGSPRHVPYRIFQIPQIPYTINGKKVELAVRNLLRGQPPANADVLADPAVLACYRPYRELLSRADEGAE</sequence>
<keyword evidence="7" id="KW-1185">Reference proteome</keyword>
<comment type="similarity">
    <text evidence="1">Belongs to the ATP-dependent AMP-binding enzyme family.</text>
</comment>
<keyword evidence="2 6" id="KW-0436">Ligase</keyword>
<evidence type="ECO:0000256" key="2">
    <source>
        <dbReference type="ARBA" id="ARBA00022598"/>
    </source>
</evidence>
<evidence type="ECO:0000256" key="1">
    <source>
        <dbReference type="ARBA" id="ARBA00006432"/>
    </source>
</evidence>
<dbReference type="NCBIfam" id="TIGR01217">
    <property type="entry name" value="ac_ac_CoA_syn"/>
    <property type="match status" value="1"/>
</dbReference>
<dbReference type="Gene3D" id="3.30.300.30">
    <property type="match status" value="1"/>
</dbReference>
<dbReference type="PANTHER" id="PTHR42921:SF1">
    <property type="entry name" value="ACETOACETYL-COA SYNTHETASE"/>
    <property type="match status" value="1"/>
</dbReference>
<dbReference type="SUPFAM" id="SSF56801">
    <property type="entry name" value="Acetyl-CoA synthetase-like"/>
    <property type="match status" value="1"/>
</dbReference>
<dbReference type="Gene3D" id="3.40.50.12780">
    <property type="entry name" value="N-terminal domain of ligase-like"/>
    <property type="match status" value="1"/>
</dbReference>
<keyword evidence="4" id="KW-0067">ATP-binding</keyword>
<feature type="domain" description="AMP-dependent synthetase/ligase" evidence="5">
    <location>
        <begin position="22"/>
        <end position="440"/>
    </location>
</feature>
<proteinExistence type="inferred from homology"/>
<dbReference type="Pfam" id="PF00501">
    <property type="entry name" value="AMP-binding"/>
    <property type="match status" value="1"/>
</dbReference>
<evidence type="ECO:0000313" key="7">
    <source>
        <dbReference type="Proteomes" id="UP000471031"/>
    </source>
</evidence>
<gene>
    <name evidence="6" type="ORF">GTO89_13710</name>
</gene>
<dbReference type="EMBL" id="WXEX01000012">
    <property type="protein sequence ID" value="MZP44090.1"/>
    <property type="molecule type" value="Genomic_DNA"/>
</dbReference>
<dbReference type="EC" id="6.2.1.16" evidence="6"/>
<accession>A0A845LGI6</accession>